<evidence type="ECO:0000313" key="12">
    <source>
        <dbReference type="EMBL" id="AWR97964.1"/>
    </source>
</evidence>
<dbReference type="PROSITE" id="PS00076">
    <property type="entry name" value="PYRIDINE_REDOX_1"/>
    <property type="match status" value="1"/>
</dbReference>
<dbReference type="PANTHER" id="PTHR22912:SF151">
    <property type="entry name" value="DIHYDROLIPOYL DEHYDROGENASE, MITOCHONDRIAL"/>
    <property type="match status" value="1"/>
</dbReference>
<evidence type="ECO:0000256" key="5">
    <source>
        <dbReference type="ARBA" id="ARBA00023002"/>
    </source>
</evidence>
<feature type="domain" description="Pyridine nucleotide-disulphide oxidoreductase dimerisation" evidence="10">
    <location>
        <begin position="327"/>
        <end position="427"/>
    </location>
</feature>
<keyword evidence="13" id="KW-1185">Reference proteome</keyword>
<keyword evidence="4 9" id="KW-0274">FAD</keyword>
<dbReference type="OrthoDB" id="27922at2157"/>
<protein>
    <submittedName>
        <fullName evidence="12">Pyridine nucleotide-disulfide oxidoreductase</fullName>
    </submittedName>
</protein>
<dbReference type="GO" id="GO:0006103">
    <property type="term" value="P:2-oxoglutarate metabolic process"/>
    <property type="evidence" value="ECO:0007669"/>
    <property type="project" value="TreeGrafter"/>
</dbReference>
<dbReference type="InterPro" id="IPR016156">
    <property type="entry name" value="FAD/NAD-linked_Rdtase_dimer_sf"/>
</dbReference>
<evidence type="ECO:0000256" key="6">
    <source>
        <dbReference type="ARBA" id="ARBA00023027"/>
    </source>
</evidence>
<dbReference type="Pfam" id="PF02852">
    <property type="entry name" value="Pyr_redox_dim"/>
    <property type="match status" value="1"/>
</dbReference>
<dbReference type="InterPro" id="IPR023753">
    <property type="entry name" value="FAD/NAD-binding_dom"/>
</dbReference>
<dbReference type="GO" id="GO:0050660">
    <property type="term" value="F:flavin adenine dinucleotide binding"/>
    <property type="evidence" value="ECO:0007669"/>
    <property type="project" value="TreeGrafter"/>
</dbReference>
<dbReference type="InterPro" id="IPR036188">
    <property type="entry name" value="FAD/NAD-bd_sf"/>
</dbReference>
<dbReference type="KEGG" id="asul:DFR86_10740"/>
<dbReference type="InterPro" id="IPR050151">
    <property type="entry name" value="Class-I_Pyr_Nuc-Dis_Oxidored"/>
</dbReference>
<dbReference type="EMBL" id="CP029288">
    <property type="protein sequence ID" value="AWR97964.1"/>
    <property type="molecule type" value="Genomic_DNA"/>
</dbReference>
<keyword evidence="5 9" id="KW-0560">Oxidoreductase</keyword>
<organism evidence="12 13">
    <name type="scientific">Acidianus sulfidivorans JP7</name>
    <dbReference type="NCBI Taxonomy" id="619593"/>
    <lineage>
        <taxon>Archaea</taxon>
        <taxon>Thermoproteota</taxon>
        <taxon>Thermoprotei</taxon>
        <taxon>Sulfolobales</taxon>
        <taxon>Sulfolobaceae</taxon>
        <taxon>Acidianus</taxon>
    </lineage>
</organism>
<gene>
    <name evidence="12" type="ORF">DFR86_10740</name>
</gene>
<comment type="cofactor">
    <cofactor evidence="1">
        <name>FAD</name>
        <dbReference type="ChEBI" id="CHEBI:57692"/>
    </cofactor>
</comment>
<evidence type="ECO:0000256" key="3">
    <source>
        <dbReference type="ARBA" id="ARBA00022630"/>
    </source>
</evidence>
<evidence type="ECO:0000256" key="2">
    <source>
        <dbReference type="ARBA" id="ARBA00007532"/>
    </source>
</evidence>
<evidence type="ECO:0000256" key="1">
    <source>
        <dbReference type="ARBA" id="ARBA00001974"/>
    </source>
</evidence>
<dbReference type="PANTHER" id="PTHR22912">
    <property type="entry name" value="DISULFIDE OXIDOREDUCTASE"/>
    <property type="match status" value="1"/>
</dbReference>
<dbReference type="InterPro" id="IPR001100">
    <property type="entry name" value="Pyr_nuc-diS_OxRdtase"/>
</dbReference>
<evidence type="ECO:0000259" key="11">
    <source>
        <dbReference type="Pfam" id="PF07992"/>
    </source>
</evidence>
<evidence type="ECO:0000256" key="8">
    <source>
        <dbReference type="ARBA" id="ARBA00023284"/>
    </source>
</evidence>
<feature type="domain" description="FAD/NAD(P)-binding" evidence="11">
    <location>
        <begin position="3"/>
        <end position="308"/>
    </location>
</feature>
<evidence type="ECO:0000256" key="4">
    <source>
        <dbReference type="ARBA" id="ARBA00022827"/>
    </source>
</evidence>
<dbReference type="PIRSF" id="PIRSF000350">
    <property type="entry name" value="Mercury_reductase_MerA"/>
    <property type="match status" value="1"/>
</dbReference>
<dbReference type="AlphaFoldDB" id="A0A2U9IPR3"/>
<dbReference type="InterPro" id="IPR012999">
    <property type="entry name" value="Pyr_OxRdtase_I_AS"/>
</dbReference>
<dbReference type="Gene3D" id="3.50.50.60">
    <property type="entry name" value="FAD/NAD(P)-binding domain"/>
    <property type="match status" value="2"/>
</dbReference>
<dbReference type="RefSeq" id="WP_110380854.1">
    <property type="nucleotide sequence ID" value="NZ_CP029288.2"/>
</dbReference>
<accession>A0A2U9IPR3</accession>
<dbReference type="Gene3D" id="3.30.390.30">
    <property type="match status" value="1"/>
</dbReference>
<dbReference type="Proteomes" id="UP000248410">
    <property type="component" value="Chromosome"/>
</dbReference>
<dbReference type="SUPFAM" id="SSF55424">
    <property type="entry name" value="FAD/NAD-linked reductases, dimerisation (C-terminal) domain"/>
    <property type="match status" value="1"/>
</dbReference>
<sequence length="447" mass="48592">MKYDVAVIGGGSAGYVAGSVLARNGLKVAVVERKAFGGVCVNSGCVPSIFLSDVSFLFSRLQEIGDYVGLEINVSKNDFFSKRNEIIQYLSEAGRKLIEDAGGDAIFGEAKIINCHELEIKKENKKIEFEKLVIASGSSSVPPRIPGIENAISEDEAVNINKIPSSLIVIGGGYAGTEIAQIFSRLGSNVTLVTRSKIMNKMISDTARKILLDSLDWDNVNVVENCEVEYIKDEKIITNRGTFEGEVIVYATGRKPNIPEGIETIDVKFNENGIIVDEGMKTSNSNVYAIGDVVDKEKKVAHSAMLEGIISALNILGGNEKVSYNCVPQVLYTDPEIGFVGSKEKAVMFSTFPYSAVTRATIKGLRDGYVTIGVDEDKRIVYGEIVSPIAEELINVIALAIKGKMHIKDLAYLPGVHPSLTEAIVNSARSFYNLDVDRFIGMKKNEP</sequence>
<keyword evidence="6" id="KW-0520">NAD</keyword>
<dbReference type="GO" id="GO:0004148">
    <property type="term" value="F:dihydrolipoyl dehydrogenase (NADH) activity"/>
    <property type="evidence" value="ECO:0007669"/>
    <property type="project" value="TreeGrafter"/>
</dbReference>
<keyword evidence="3 9" id="KW-0285">Flavoprotein</keyword>
<evidence type="ECO:0000256" key="7">
    <source>
        <dbReference type="ARBA" id="ARBA00023157"/>
    </source>
</evidence>
<comment type="similarity">
    <text evidence="2 9">Belongs to the class-I pyridine nucleotide-disulfide oxidoreductase family.</text>
</comment>
<evidence type="ECO:0000313" key="13">
    <source>
        <dbReference type="Proteomes" id="UP000248410"/>
    </source>
</evidence>
<keyword evidence="7" id="KW-1015">Disulfide bond</keyword>
<dbReference type="PRINTS" id="PR00411">
    <property type="entry name" value="PNDRDTASEI"/>
</dbReference>
<evidence type="ECO:0000259" key="10">
    <source>
        <dbReference type="Pfam" id="PF02852"/>
    </source>
</evidence>
<dbReference type="InterPro" id="IPR004099">
    <property type="entry name" value="Pyr_nucl-diS_OxRdtase_dimer"/>
</dbReference>
<keyword evidence="8 9" id="KW-0676">Redox-active center</keyword>
<evidence type="ECO:0000256" key="9">
    <source>
        <dbReference type="RuleBase" id="RU003691"/>
    </source>
</evidence>
<dbReference type="Pfam" id="PF07992">
    <property type="entry name" value="Pyr_redox_2"/>
    <property type="match status" value="1"/>
</dbReference>
<dbReference type="GeneID" id="36838451"/>
<dbReference type="PRINTS" id="PR00368">
    <property type="entry name" value="FADPNR"/>
</dbReference>
<reference evidence="12 13" key="1">
    <citation type="submission" date="2018-05" db="EMBL/GenBank/DDBJ databases">
        <title>Complete Genome Sequences of Extremely Thermoacidophilic, Metal-Mobilizing Type-Strain Members of the Archaeal Family Sulfolobaceae: Acidianus brierleyi DSM-1651T, Acidianus sulfidivorans DSM-18786T, Metallosphaera hakonensis DSM-7519T, and Metallosphaera prunae DSM-10039T.</title>
        <authorList>
            <person name="Counts J.A."/>
            <person name="Kelly R.M."/>
        </authorList>
    </citation>
    <scope>NUCLEOTIDE SEQUENCE [LARGE SCALE GENOMIC DNA]</scope>
    <source>
        <strain evidence="12 13">JP7</strain>
    </source>
</reference>
<name>A0A2U9IPR3_9CREN</name>
<dbReference type="SUPFAM" id="SSF51905">
    <property type="entry name" value="FAD/NAD(P)-binding domain"/>
    <property type="match status" value="1"/>
</dbReference>
<proteinExistence type="inferred from homology"/>